<evidence type="ECO:0000256" key="6">
    <source>
        <dbReference type="ARBA" id="ARBA00023004"/>
    </source>
</evidence>
<dbReference type="GO" id="GO:0004497">
    <property type="term" value="F:monooxygenase activity"/>
    <property type="evidence" value="ECO:0007669"/>
    <property type="project" value="UniProtKB-KW"/>
</dbReference>
<keyword evidence="4" id="KW-0349">Heme</keyword>
<keyword evidence="4" id="KW-0479">Metal-binding</keyword>
<evidence type="ECO:0000256" key="8">
    <source>
        <dbReference type="ARBA" id="ARBA00023136"/>
    </source>
</evidence>
<comment type="caution">
    <text evidence="10">The sequence shown here is derived from an EMBL/GenBank/DDBJ whole genome shotgun (WGS) entry which is preliminary data.</text>
</comment>
<protein>
    <submittedName>
        <fullName evidence="10">Cytochrome P450 4V2</fullName>
    </submittedName>
</protein>
<evidence type="ECO:0000256" key="2">
    <source>
        <dbReference type="ARBA" id="ARBA00004586"/>
    </source>
</evidence>
<evidence type="ECO:0000256" key="9">
    <source>
        <dbReference type="SAM" id="MobiDB-lite"/>
    </source>
</evidence>
<evidence type="ECO:0000256" key="3">
    <source>
        <dbReference type="ARBA" id="ARBA00010617"/>
    </source>
</evidence>
<name>A0A8X6WPA1_9ARAC</name>
<dbReference type="GO" id="GO:0016705">
    <property type="term" value="F:oxidoreductase activity, acting on paired donors, with incorporation or reduction of molecular oxygen"/>
    <property type="evidence" value="ECO:0007669"/>
    <property type="project" value="InterPro"/>
</dbReference>
<dbReference type="PANTHER" id="PTHR24291:SF189">
    <property type="entry name" value="CYTOCHROME P450 4C3-RELATED"/>
    <property type="match status" value="1"/>
</dbReference>
<keyword evidence="7" id="KW-0560">Oxidoreductase</keyword>
<evidence type="ECO:0000313" key="10">
    <source>
        <dbReference type="EMBL" id="GFY38784.1"/>
    </source>
</evidence>
<dbReference type="InterPro" id="IPR001128">
    <property type="entry name" value="Cyt_P450"/>
</dbReference>
<keyword evidence="7" id="KW-0503">Monooxygenase</keyword>
<dbReference type="GO" id="GO:0005789">
    <property type="term" value="C:endoplasmic reticulum membrane"/>
    <property type="evidence" value="ECO:0007669"/>
    <property type="project" value="UniProtKB-SubCell"/>
</dbReference>
<evidence type="ECO:0000256" key="1">
    <source>
        <dbReference type="ARBA" id="ARBA00001971"/>
    </source>
</evidence>
<keyword evidence="6" id="KW-0408">Iron</keyword>
<dbReference type="OrthoDB" id="6433036at2759"/>
<comment type="cofactor">
    <cofactor evidence="1">
        <name>heme</name>
        <dbReference type="ChEBI" id="CHEBI:30413"/>
    </cofactor>
</comment>
<evidence type="ECO:0000256" key="5">
    <source>
        <dbReference type="ARBA" id="ARBA00022824"/>
    </source>
</evidence>
<comment type="similarity">
    <text evidence="3">Belongs to the cytochrome P450 family.</text>
</comment>
<dbReference type="EMBL" id="BMAV01001063">
    <property type="protein sequence ID" value="GFY38784.1"/>
    <property type="molecule type" value="Genomic_DNA"/>
</dbReference>
<dbReference type="Gene3D" id="1.10.630.10">
    <property type="entry name" value="Cytochrome P450"/>
    <property type="match status" value="1"/>
</dbReference>
<dbReference type="InterPro" id="IPR036396">
    <property type="entry name" value="Cyt_P450_sf"/>
</dbReference>
<dbReference type="AlphaFoldDB" id="A0A8X6WPA1"/>
<accession>A0A8X6WPA1</accession>
<dbReference type="GO" id="GO:0020037">
    <property type="term" value="F:heme binding"/>
    <property type="evidence" value="ECO:0007669"/>
    <property type="project" value="InterPro"/>
</dbReference>
<keyword evidence="5" id="KW-0256">Endoplasmic reticulum</keyword>
<gene>
    <name evidence="10" type="primary">Cyp4v2_1</name>
    <name evidence="10" type="ORF">TNIN_202701</name>
</gene>
<dbReference type="GO" id="GO:0005506">
    <property type="term" value="F:iron ion binding"/>
    <property type="evidence" value="ECO:0007669"/>
    <property type="project" value="InterPro"/>
</dbReference>
<dbReference type="Pfam" id="PF00067">
    <property type="entry name" value="p450"/>
    <property type="match status" value="1"/>
</dbReference>
<proteinExistence type="inferred from homology"/>
<keyword evidence="11" id="KW-1185">Reference proteome</keyword>
<sequence length="103" mass="11795">MVKSRLTSRHVSLGHRDAQSPHGGVMMGHDTTATSMTWTLFLIGLHPNVQSKIHEELDFVFGDDIDRPVTMDDFKDLKYLECVYKASFPFLLQNTLSYTNYKT</sequence>
<comment type="subcellular location">
    <subcellularLocation>
        <location evidence="2">Endoplasmic reticulum membrane</location>
    </subcellularLocation>
</comment>
<evidence type="ECO:0000313" key="11">
    <source>
        <dbReference type="Proteomes" id="UP000886998"/>
    </source>
</evidence>
<evidence type="ECO:0000256" key="7">
    <source>
        <dbReference type="ARBA" id="ARBA00023033"/>
    </source>
</evidence>
<feature type="region of interest" description="Disordered" evidence="9">
    <location>
        <begin position="1"/>
        <end position="24"/>
    </location>
</feature>
<keyword evidence="8" id="KW-0472">Membrane</keyword>
<dbReference type="SUPFAM" id="SSF48264">
    <property type="entry name" value="Cytochrome P450"/>
    <property type="match status" value="1"/>
</dbReference>
<dbReference type="PANTHER" id="PTHR24291">
    <property type="entry name" value="CYTOCHROME P450 FAMILY 4"/>
    <property type="match status" value="1"/>
</dbReference>
<reference evidence="10" key="1">
    <citation type="submission" date="2020-08" db="EMBL/GenBank/DDBJ databases">
        <title>Multicomponent nature underlies the extraordinary mechanical properties of spider dragline silk.</title>
        <authorList>
            <person name="Kono N."/>
            <person name="Nakamura H."/>
            <person name="Mori M."/>
            <person name="Yoshida Y."/>
            <person name="Ohtoshi R."/>
            <person name="Malay A.D."/>
            <person name="Moran D.A.P."/>
            <person name="Tomita M."/>
            <person name="Numata K."/>
            <person name="Arakawa K."/>
        </authorList>
    </citation>
    <scope>NUCLEOTIDE SEQUENCE</scope>
</reference>
<evidence type="ECO:0000256" key="4">
    <source>
        <dbReference type="ARBA" id="ARBA00022617"/>
    </source>
</evidence>
<dbReference type="Proteomes" id="UP000886998">
    <property type="component" value="Unassembled WGS sequence"/>
</dbReference>
<organism evidence="10 11">
    <name type="scientific">Trichonephila inaurata madagascariensis</name>
    <dbReference type="NCBI Taxonomy" id="2747483"/>
    <lineage>
        <taxon>Eukaryota</taxon>
        <taxon>Metazoa</taxon>
        <taxon>Ecdysozoa</taxon>
        <taxon>Arthropoda</taxon>
        <taxon>Chelicerata</taxon>
        <taxon>Arachnida</taxon>
        <taxon>Araneae</taxon>
        <taxon>Araneomorphae</taxon>
        <taxon>Entelegynae</taxon>
        <taxon>Araneoidea</taxon>
        <taxon>Nephilidae</taxon>
        <taxon>Trichonephila</taxon>
        <taxon>Trichonephila inaurata</taxon>
    </lineage>
</organism>
<dbReference type="InterPro" id="IPR050196">
    <property type="entry name" value="Cytochrome_P450_Monoox"/>
</dbReference>